<reference evidence="3 4" key="1">
    <citation type="submission" date="2017-03" db="EMBL/GenBank/DDBJ databases">
        <authorList>
            <person name="Afonso C.L."/>
            <person name="Miller P.J."/>
            <person name="Scott M.A."/>
            <person name="Spackman E."/>
            <person name="Goraichik I."/>
            <person name="Dimitrov K.M."/>
            <person name="Suarez D.L."/>
            <person name="Swayne D.E."/>
        </authorList>
    </citation>
    <scope>NUCLEOTIDE SEQUENCE [LARGE SCALE GENOMIC DNA]</scope>
    <source>
        <strain evidence="3 4">CECT 7639</strain>
    </source>
</reference>
<dbReference type="RefSeq" id="WP_085797792.1">
    <property type="nucleotide sequence ID" value="NZ_FWFO01000005.1"/>
</dbReference>
<proteinExistence type="inferred from homology"/>
<dbReference type="Gene3D" id="1.10.275.10">
    <property type="entry name" value="Fumarase/aspartase (N-terminal domain)"/>
    <property type="match status" value="1"/>
</dbReference>
<comment type="similarity">
    <text evidence="1">Belongs to the class-II fumarase/aspartase family.</text>
</comment>
<dbReference type="InterPro" id="IPR024083">
    <property type="entry name" value="Fumarase/histidase_N"/>
</dbReference>
<dbReference type="GO" id="GO:0016829">
    <property type="term" value="F:lyase activity"/>
    <property type="evidence" value="ECO:0007669"/>
    <property type="project" value="UniProtKB-ARBA"/>
</dbReference>
<dbReference type="OrthoDB" id="9768878at2"/>
<dbReference type="Pfam" id="PF00206">
    <property type="entry name" value="Lyase_1"/>
    <property type="match status" value="1"/>
</dbReference>
<dbReference type="EC" id="5.5.1.2" evidence="3"/>
<dbReference type="InterPro" id="IPR008948">
    <property type="entry name" value="L-Aspartase-like"/>
</dbReference>
<gene>
    <name evidence="3" type="primary">pcaB_2</name>
    <name evidence="3" type="ORF">TRL7639_04149</name>
</gene>
<protein>
    <submittedName>
        <fullName evidence="3">3-carboxy-cis,cis-muconate cycloisomerase</fullName>
        <ecNumber evidence="3">5.5.1.2</ecNumber>
    </submittedName>
</protein>
<sequence>MLDFGLYRDCFSSSDMRSIWSEHATMSAWLTVEQVLAGQQAKLGLIPVAAADAINAVSVCDLDQGELQHEMMRVGRPIVGLVKQLRAQVGDHGAHVHYRSTTQDIMDTAVALQMKLGLEHIQDMMGRIDTALARLIEAHPDTRMMGRTNGQHAVPIRLATKLTLWQAELHRRSDALTEAARRGLNVQVGGPVGDLRGYEDGVGLQVKQGVADALGLFTTEPHWQNARDGVADVVAALGLLCATLCKIAHNVNLLSSSDIGEVYEVHEQGKGASSSMAHKRNQRASEFGEAVARLGRQRAEQIGELTQHEHERSGGVWIAEWVVVPEVFLLTSGAVSWTETMFNTLTVNSDAMQDKLPGAA</sequence>
<dbReference type="PRINTS" id="PR00149">
    <property type="entry name" value="FUMRATELYASE"/>
</dbReference>
<evidence type="ECO:0000313" key="4">
    <source>
        <dbReference type="Proteomes" id="UP000193077"/>
    </source>
</evidence>
<dbReference type="PANTHER" id="PTHR43172">
    <property type="entry name" value="ADENYLOSUCCINATE LYASE"/>
    <property type="match status" value="1"/>
</dbReference>
<evidence type="ECO:0000256" key="1">
    <source>
        <dbReference type="ARBA" id="ARBA00034772"/>
    </source>
</evidence>
<dbReference type="AlphaFoldDB" id="A0A1Y5TRR7"/>
<dbReference type="EMBL" id="FWFO01000005">
    <property type="protein sequence ID" value="SLN70324.1"/>
    <property type="molecule type" value="Genomic_DNA"/>
</dbReference>
<keyword evidence="3" id="KW-0413">Isomerase</keyword>
<accession>A0A1Y5TRR7</accession>
<organism evidence="3 4">
    <name type="scientific">Falsiruegeria litorea R37</name>
    <dbReference type="NCBI Taxonomy" id="1200284"/>
    <lineage>
        <taxon>Bacteria</taxon>
        <taxon>Pseudomonadati</taxon>
        <taxon>Pseudomonadota</taxon>
        <taxon>Alphaproteobacteria</taxon>
        <taxon>Rhodobacterales</taxon>
        <taxon>Roseobacteraceae</taxon>
        <taxon>Falsiruegeria</taxon>
    </lineage>
</organism>
<dbReference type="SUPFAM" id="SSF48557">
    <property type="entry name" value="L-aspartase-like"/>
    <property type="match status" value="1"/>
</dbReference>
<name>A0A1Y5TRR7_9RHOB</name>
<evidence type="ECO:0000313" key="3">
    <source>
        <dbReference type="EMBL" id="SLN70324.1"/>
    </source>
</evidence>
<feature type="domain" description="Fumarate lyase N-terminal" evidence="2">
    <location>
        <begin position="14"/>
        <end position="291"/>
    </location>
</feature>
<evidence type="ECO:0000259" key="2">
    <source>
        <dbReference type="Pfam" id="PF00206"/>
    </source>
</evidence>
<dbReference type="GO" id="GO:0047472">
    <property type="term" value="F:3-carboxy-cis,cis-muconate cycloisomerase activity"/>
    <property type="evidence" value="ECO:0007669"/>
    <property type="project" value="UniProtKB-EC"/>
</dbReference>
<dbReference type="InterPro" id="IPR000362">
    <property type="entry name" value="Fumarate_lyase_fam"/>
</dbReference>
<dbReference type="Proteomes" id="UP000193077">
    <property type="component" value="Unassembled WGS sequence"/>
</dbReference>
<dbReference type="InterPro" id="IPR022761">
    <property type="entry name" value="Fumarate_lyase_N"/>
</dbReference>
<dbReference type="Gene3D" id="1.20.200.10">
    <property type="entry name" value="Fumarase/aspartase (Central domain)"/>
    <property type="match status" value="1"/>
</dbReference>
<keyword evidence="4" id="KW-1185">Reference proteome</keyword>
<dbReference type="PANTHER" id="PTHR43172:SF2">
    <property type="entry name" value="ADENYLOSUCCINATE LYASE C-TERMINAL DOMAIN-CONTAINING PROTEIN"/>
    <property type="match status" value="1"/>
</dbReference>